<dbReference type="Pfam" id="PF13193">
    <property type="entry name" value="AMP-binding_C"/>
    <property type="match status" value="1"/>
</dbReference>
<dbReference type="EMBL" id="SMKU01000059">
    <property type="protein sequence ID" value="TDD89258.1"/>
    <property type="molecule type" value="Genomic_DNA"/>
</dbReference>
<name>A0A4R5BQN5_9ACTN</name>
<dbReference type="Pfam" id="PF00501">
    <property type="entry name" value="AMP-binding"/>
    <property type="match status" value="1"/>
</dbReference>
<feature type="domain" description="AMP-dependent synthetase/ligase" evidence="1">
    <location>
        <begin position="13"/>
        <end position="380"/>
    </location>
</feature>
<evidence type="ECO:0000313" key="3">
    <source>
        <dbReference type="EMBL" id="TDD89258.1"/>
    </source>
</evidence>
<proteinExistence type="predicted"/>
<dbReference type="InterPro" id="IPR050237">
    <property type="entry name" value="ATP-dep_AMP-bd_enzyme"/>
</dbReference>
<dbReference type="InterPro" id="IPR042099">
    <property type="entry name" value="ANL_N_sf"/>
</dbReference>
<dbReference type="PROSITE" id="PS00455">
    <property type="entry name" value="AMP_BINDING"/>
    <property type="match status" value="1"/>
</dbReference>
<dbReference type="GO" id="GO:0016878">
    <property type="term" value="F:acid-thiol ligase activity"/>
    <property type="evidence" value="ECO:0007669"/>
    <property type="project" value="UniProtKB-ARBA"/>
</dbReference>
<dbReference type="Gene3D" id="3.30.300.30">
    <property type="match status" value="1"/>
</dbReference>
<protein>
    <submittedName>
        <fullName evidence="3">Acyl-CoA synthetase</fullName>
    </submittedName>
</protein>
<gene>
    <name evidence="3" type="ORF">E1298_14265</name>
</gene>
<dbReference type="InterPro" id="IPR000873">
    <property type="entry name" value="AMP-dep_synth/lig_dom"/>
</dbReference>
<dbReference type="PANTHER" id="PTHR43767:SF1">
    <property type="entry name" value="NONRIBOSOMAL PEPTIDE SYNTHASE PES1 (EUROFUNG)-RELATED"/>
    <property type="match status" value="1"/>
</dbReference>
<reference evidence="3 4" key="1">
    <citation type="submission" date="2019-03" db="EMBL/GenBank/DDBJ databases">
        <title>Draft genome sequences of novel Actinobacteria.</title>
        <authorList>
            <person name="Sahin N."/>
            <person name="Ay H."/>
            <person name="Saygin H."/>
        </authorList>
    </citation>
    <scope>NUCLEOTIDE SEQUENCE [LARGE SCALE GENOMIC DNA]</scope>
    <source>
        <strain evidence="3 4">H3C3</strain>
    </source>
</reference>
<dbReference type="AlphaFoldDB" id="A0A4R5BQN5"/>
<evidence type="ECO:0000259" key="1">
    <source>
        <dbReference type="Pfam" id="PF00501"/>
    </source>
</evidence>
<dbReference type="SUPFAM" id="SSF56801">
    <property type="entry name" value="Acetyl-CoA synthetase-like"/>
    <property type="match status" value="1"/>
</dbReference>
<dbReference type="NCBIfam" id="NF005863">
    <property type="entry name" value="PRK07798.1"/>
    <property type="match status" value="1"/>
</dbReference>
<sequence>MEYNHADLFEGVADAIGERVAVVCGDRRLTYAELDEHANRLAHHLETAGVRPGQHVAVQLYNGIEYAAALLATLKIRAVPINVNYRYVENELLYLYRDSDSVALLYDVEFEDRVAVVVARVPALAHLVAVGGAPSIPGAVAYDDALRAADGTRGFPSRSSGDTYIIYTGGTTGMPKGVMWSTGQLLLAFWNPTLPRPSRPEDVVALARDSGPLVMMPVAPLMHGAAQMATWIAWFMGATVVYTRRFDAADVWRTIEREKVNSLTVTGDAMAIPMADELARGAYDTSSLLAYVSTGAILTGTVRDRIQRLLPNTLIMDRFGSTESGSTAEAVAGSAPEKGLRFAPDVENVTVLDDALRPVEPGSGAIGQVARTGHIARGYYNDPEKTARTFPVVDGRRWLLTGDIATVEEDGSIAVYGRGSQAINTGGEKVFPEEVEAVLKGHPSVYDAVVTGVPDERWGNRVAAVVQPSGDAPSTADLDAHCRRELSGYKVPRVYAFVAEMKRSPAGKADYRWAARIASSAADGPT</sequence>
<dbReference type="PANTHER" id="PTHR43767">
    <property type="entry name" value="LONG-CHAIN-FATTY-ACID--COA LIGASE"/>
    <property type="match status" value="1"/>
</dbReference>
<keyword evidence="4" id="KW-1185">Reference proteome</keyword>
<evidence type="ECO:0000259" key="2">
    <source>
        <dbReference type="Pfam" id="PF13193"/>
    </source>
</evidence>
<dbReference type="Gene3D" id="3.40.50.12780">
    <property type="entry name" value="N-terminal domain of ligase-like"/>
    <property type="match status" value="1"/>
</dbReference>
<feature type="domain" description="AMP-binding enzyme C-terminal" evidence="2">
    <location>
        <begin position="434"/>
        <end position="508"/>
    </location>
</feature>
<comment type="caution">
    <text evidence="3">The sequence shown here is derived from an EMBL/GenBank/DDBJ whole genome shotgun (WGS) entry which is preliminary data.</text>
</comment>
<dbReference type="InterPro" id="IPR045851">
    <property type="entry name" value="AMP-bd_C_sf"/>
</dbReference>
<dbReference type="OrthoDB" id="3443462at2"/>
<accession>A0A4R5BQN5</accession>
<dbReference type="InterPro" id="IPR025110">
    <property type="entry name" value="AMP-bd_C"/>
</dbReference>
<dbReference type="InterPro" id="IPR020845">
    <property type="entry name" value="AMP-binding_CS"/>
</dbReference>
<organism evidence="3 4">
    <name type="scientific">Actinomadura rubrisoli</name>
    <dbReference type="NCBI Taxonomy" id="2530368"/>
    <lineage>
        <taxon>Bacteria</taxon>
        <taxon>Bacillati</taxon>
        <taxon>Actinomycetota</taxon>
        <taxon>Actinomycetes</taxon>
        <taxon>Streptosporangiales</taxon>
        <taxon>Thermomonosporaceae</taxon>
        <taxon>Actinomadura</taxon>
    </lineage>
</organism>
<dbReference type="Proteomes" id="UP000294513">
    <property type="component" value="Unassembled WGS sequence"/>
</dbReference>
<evidence type="ECO:0000313" key="4">
    <source>
        <dbReference type="Proteomes" id="UP000294513"/>
    </source>
</evidence>
<dbReference type="RefSeq" id="WP_131893241.1">
    <property type="nucleotide sequence ID" value="NZ_SMKU01000059.1"/>
</dbReference>